<proteinExistence type="predicted"/>
<organism evidence="2 3">
    <name type="scientific">Cellulomonas algicola</name>
    <dbReference type="NCBI Taxonomy" id="2071633"/>
    <lineage>
        <taxon>Bacteria</taxon>
        <taxon>Bacillati</taxon>
        <taxon>Actinomycetota</taxon>
        <taxon>Actinomycetes</taxon>
        <taxon>Micrococcales</taxon>
        <taxon>Cellulomonadaceae</taxon>
        <taxon>Cellulomonas</taxon>
    </lineage>
</organism>
<sequence>MSSAAVGERSGAVRVIGLITLILGVVFIVAGGVTWGAVASNLAAEKITVSDDASAFQGQLVDTPWEAWVQADIINTHALEASGGKTYAELDQDDPTRSTVMTASFLRASLFTSVVAFGVALLVFGVGVTFVLVGWALRKVGTVPRAVVTDTTQTAPPATANA</sequence>
<keyword evidence="1" id="KW-0812">Transmembrane</keyword>
<dbReference type="RefSeq" id="WP_124341533.1">
    <property type="nucleotide sequence ID" value="NZ_BHYL01000042.1"/>
</dbReference>
<dbReference type="OrthoDB" id="5243687at2"/>
<name>A0A401UWC4_9CELL</name>
<feature type="transmembrane region" description="Helical" evidence="1">
    <location>
        <begin position="110"/>
        <end position="137"/>
    </location>
</feature>
<evidence type="ECO:0000256" key="1">
    <source>
        <dbReference type="SAM" id="Phobius"/>
    </source>
</evidence>
<evidence type="ECO:0000313" key="3">
    <source>
        <dbReference type="Proteomes" id="UP000288246"/>
    </source>
</evidence>
<keyword evidence="1" id="KW-0472">Membrane</keyword>
<keyword evidence="3" id="KW-1185">Reference proteome</keyword>
<protein>
    <recommendedName>
        <fullName evidence="4">Aromatic ring-opening dioxygenase LigA</fullName>
    </recommendedName>
</protein>
<reference evidence="2 3" key="1">
    <citation type="submission" date="2018-11" db="EMBL/GenBank/DDBJ databases">
        <title>Draft genome sequence of Cellulomonas takizawaensis strain TKZ-21.</title>
        <authorList>
            <person name="Yamamura H."/>
            <person name="Hayashi T."/>
            <person name="Hamada M."/>
            <person name="Serisawa Y."/>
            <person name="Matsuyama K."/>
            <person name="Nakagawa Y."/>
            <person name="Otoguro M."/>
            <person name="Yanagida F."/>
            <person name="Hayakawa M."/>
        </authorList>
    </citation>
    <scope>NUCLEOTIDE SEQUENCE [LARGE SCALE GENOMIC DNA]</scope>
    <source>
        <strain evidence="2 3">TKZ-21</strain>
    </source>
</reference>
<comment type="caution">
    <text evidence="2">The sequence shown here is derived from an EMBL/GenBank/DDBJ whole genome shotgun (WGS) entry which is preliminary data.</text>
</comment>
<evidence type="ECO:0008006" key="4">
    <source>
        <dbReference type="Google" id="ProtNLM"/>
    </source>
</evidence>
<dbReference type="Proteomes" id="UP000288246">
    <property type="component" value="Unassembled WGS sequence"/>
</dbReference>
<feature type="transmembrane region" description="Helical" evidence="1">
    <location>
        <begin position="12"/>
        <end position="38"/>
    </location>
</feature>
<accession>A0A401UWC4</accession>
<keyword evidence="1" id="KW-1133">Transmembrane helix</keyword>
<dbReference type="AlphaFoldDB" id="A0A401UWC4"/>
<gene>
    <name evidence="2" type="ORF">CTKZ_05490</name>
</gene>
<dbReference type="EMBL" id="BHYL01000042">
    <property type="protein sequence ID" value="GCD18987.1"/>
    <property type="molecule type" value="Genomic_DNA"/>
</dbReference>
<evidence type="ECO:0000313" key="2">
    <source>
        <dbReference type="EMBL" id="GCD18987.1"/>
    </source>
</evidence>